<dbReference type="STRING" id="84022.CACET_c18810"/>
<dbReference type="Gene3D" id="1.10.10.580">
    <property type="entry name" value="Structural maintenance of chromosome 1. Chain E"/>
    <property type="match status" value="1"/>
</dbReference>
<dbReference type="OrthoDB" id="9811016at2"/>
<comment type="subunit">
    <text evidence="3">Component of a cohesin-like complex composed of ScpA, ScpB and the Smc homodimer, in which ScpA and ScpB bind to the head domain of Smc. The presence of the three proteins is required for the association of the complex with DNA.</text>
</comment>
<dbReference type="RefSeq" id="WP_044824020.1">
    <property type="nucleotide sequence ID" value="NZ_CP009687.1"/>
</dbReference>
<evidence type="ECO:0000256" key="3">
    <source>
        <dbReference type="HAMAP-Rule" id="MF_01805"/>
    </source>
</evidence>
<sequence>MSCTIKIQAFEGAFDLLFHLIEKNEIDIYDIPINEITEQYLHYLYQMEKLDLEIASEFLIMASTLIEIKSKMLLPKEAVAEDKSEDQGLDPRSELVEKLLEYKRYKVVAEELKQREDHYNKLYFKQKEEIILETTNDDVVLENLKIDDLVKVFEKILLNYQGNKKDRSYKIRHISKETYTIEEKISSILNILRNHNKITFDSIFTLAKEKLEVVVTFLALLELIKEKKVKVLQEKSFEGIIIEGISN</sequence>
<comment type="subcellular location">
    <subcellularLocation>
        <location evidence="3">Cytoplasm</location>
    </subcellularLocation>
    <text evidence="3">Associated with two foci at the outer edges of the nucleoid region in young cells, and at four foci within both cell halves in older cells.</text>
</comment>
<comment type="function">
    <text evidence="3">Participates in chromosomal partition during cell division. May act via the formation of a condensin-like complex containing Smc and ScpB that pull DNA away from mid-cell into both cell halves.</text>
</comment>
<organism evidence="4 5">
    <name type="scientific">Clostridium aceticum</name>
    <dbReference type="NCBI Taxonomy" id="84022"/>
    <lineage>
        <taxon>Bacteria</taxon>
        <taxon>Bacillati</taxon>
        <taxon>Bacillota</taxon>
        <taxon>Clostridia</taxon>
        <taxon>Eubacteriales</taxon>
        <taxon>Clostridiaceae</taxon>
        <taxon>Clostridium</taxon>
    </lineage>
</organism>
<evidence type="ECO:0000313" key="5">
    <source>
        <dbReference type="Proteomes" id="UP000035704"/>
    </source>
</evidence>
<proteinExistence type="inferred from homology"/>
<evidence type="ECO:0000256" key="1">
    <source>
        <dbReference type="ARBA" id="ARBA00022829"/>
    </source>
</evidence>
<dbReference type="KEGG" id="cace:CACET_c18810"/>
<dbReference type="GO" id="GO:0005737">
    <property type="term" value="C:cytoplasm"/>
    <property type="evidence" value="ECO:0007669"/>
    <property type="project" value="UniProtKB-SubCell"/>
</dbReference>
<evidence type="ECO:0000313" key="4">
    <source>
        <dbReference type="EMBL" id="AKL95329.1"/>
    </source>
</evidence>
<dbReference type="EMBL" id="CP009687">
    <property type="protein sequence ID" value="AKL95329.1"/>
    <property type="molecule type" value="Genomic_DNA"/>
</dbReference>
<dbReference type="GO" id="GO:0051301">
    <property type="term" value="P:cell division"/>
    <property type="evidence" value="ECO:0007669"/>
    <property type="project" value="UniProtKB-KW"/>
</dbReference>
<dbReference type="GO" id="GO:0006260">
    <property type="term" value="P:DNA replication"/>
    <property type="evidence" value="ECO:0007669"/>
    <property type="project" value="UniProtKB-UniRule"/>
</dbReference>
<dbReference type="Proteomes" id="UP000035704">
    <property type="component" value="Chromosome"/>
</dbReference>
<keyword evidence="3" id="KW-0963">Cytoplasm</keyword>
<accession>A0A0D8IDI9</accession>
<dbReference type="Gene3D" id="6.10.250.2410">
    <property type="match status" value="1"/>
</dbReference>
<dbReference type="PATRIC" id="fig|84022.5.peg.3339"/>
<protein>
    <recommendedName>
        <fullName evidence="2 3">Segregation and condensation protein A</fullName>
    </recommendedName>
</protein>
<keyword evidence="3" id="KW-0132">Cell division</keyword>
<dbReference type="AlphaFoldDB" id="A0A0D8IDI9"/>
<dbReference type="InterPro" id="IPR023093">
    <property type="entry name" value="ScpA-like_C"/>
</dbReference>
<keyword evidence="5" id="KW-1185">Reference proteome</keyword>
<dbReference type="PANTHER" id="PTHR33969:SF2">
    <property type="entry name" value="SEGREGATION AND CONDENSATION PROTEIN A"/>
    <property type="match status" value="1"/>
</dbReference>
<evidence type="ECO:0000256" key="2">
    <source>
        <dbReference type="ARBA" id="ARBA00044777"/>
    </source>
</evidence>
<gene>
    <name evidence="3 4" type="primary">scpA</name>
    <name evidence="4" type="ORF">CACET_c18810</name>
</gene>
<dbReference type="InterPro" id="IPR003768">
    <property type="entry name" value="ScpA"/>
</dbReference>
<comment type="similarity">
    <text evidence="3">Belongs to the ScpA family.</text>
</comment>
<dbReference type="GO" id="GO:0007059">
    <property type="term" value="P:chromosome segregation"/>
    <property type="evidence" value="ECO:0007669"/>
    <property type="project" value="UniProtKB-UniRule"/>
</dbReference>
<reference evidence="4 5" key="1">
    <citation type="submission" date="2014-10" db="EMBL/GenBank/DDBJ databases">
        <title>Genome sequence of Clostridium aceticum DSM 1496.</title>
        <authorList>
            <person name="Poehlein A."/>
            <person name="Schiel-Bengelsdorf B."/>
            <person name="Gottschalk G."/>
            <person name="Duerre P."/>
            <person name="Daniel R."/>
        </authorList>
    </citation>
    <scope>NUCLEOTIDE SEQUENCE [LARGE SCALE GENOMIC DNA]</scope>
    <source>
        <strain evidence="4 5">DSM 1496</strain>
    </source>
</reference>
<name>A0A0D8IDI9_9CLOT</name>
<keyword evidence="3" id="KW-0131">Cell cycle</keyword>
<keyword evidence="1 3" id="KW-0159">Chromosome partition</keyword>
<dbReference type="PANTHER" id="PTHR33969">
    <property type="entry name" value="SEGREGATION AND CONDENSATION PROTEIN A"/>
    <property type="match status" value="1"/>
</dbReference>
<dbReference type="Pfam" id="PF02616">
    <property type="entry name" value="SMC_ScpA"/>
    <property type="match status" value="1"/>
</dbReference>
<dbReference type="HAMAP" id="MF_01805">
    <property type="entry name" value="ScpA"/>
    <property type="match status" value="1"/>
</dbReference>